<evidence type="ECO:0000313" key="3">
    <source>
        <dbReference type="EMBL" id="KZS19309.1"/>
    </source>
</evidence>
<dbReference type="AlphaFoldDB" id="A0A0P4X3W5"/>
<reference evidence="2" key="2">
    <citation type="submission" date="2015-10" db="EMBL/GenBank/DDBJ databases">
        <authorList>
            <person name="Gilbert D.G."/>
        </authorList>
    </citation>
    <scope>NUCLEOTIDE SEQUENCE</scope>
</reference>
<feature type="chain" id="PRO_5013461579" evidence="1">
    <location>
        <begin position="23"/>
        <end position="155"/>
    </location>
</feature>
<accession>A0A0P4X3W5</accession>
<evidence type="ECO:0000256" key="1">
    <source>
        <dbReference type="SAM" id="SignalP"/>
    </source>
</evidence>
<proteinExistence type="predicted"/>
<evidence type="ECO:0000313" key="4">
    <source>
        <dbReference type="Proteomes" id="UP000076858"/>
    </source>
</evidence>
<dbReference type="Proteomes" id="UP000076858">
    <property type="component" value="Unassembled WGS sequence"/>
</dbReference>
<evidence type="ECO:0000313" key="2">
    <source>
        <dbReference type="EMBL" id="JAI76078.1"/>
    </source>
</evidence>
<protein>
    <submittedName>
        <fullName evidence="2">Uncharacterized protein</fullName>
    </submittedName>
</protein>
<reference evidence="2" key="1">
    <citation type="submission" date="2015-10" db="EMBL/GenBank/DDBJ databases">
        <title>Daphnia magna gene sets from two clonal populations assembled and annotated with EvidentialGene.</title>
        <authorList>
            <person name="Gilbert D."/>
            <person name="Podicheti R."/>
            <person name="Orsini L."/>
            <person name="Colbourne J."/>
            <person name="Pfrender M."/>
        </authorList>
    </citation>
    <scope>NUCLEOTIDE SEQUENCE</scope>
</reference>
<gene>
    <name evidence="3" type="ORF">APZ42_014187</name>
</gene>
<keyword evidence="1" id="KW-0732">Signal</keyword>
<sequence>MNRILNVQLSIIAFVVISSISAASLRNDQTVQNHTAVEDITVDLKEISSDAATRRVLAFGSQTFPLTESTTRRSAIVRPFNLWWSIFTQSLLQLRRLRAKTTEAAFSLNPTQPSISTTLVPRVPTEDLAHNVNDVAAGLESISIDLPVFDLMPLE</sequence>
<feature type="signal peptide" evidence="1">
    <location>
        <begin position="1"/>
        <end position="22"/>
    </location>
</feature>
<dbReference type="EMBL" id="LRGB01000389">
    <property type="protein sequence ID" value="KZS19309.1"/>
    <property type="molecule type" value="Genomic_DNA"/>
</dbReference>
<dbReference type="EMBL" id="GDIP01247323">
    <property type="protein sequence ID" value="JAI76078.1"/>
    <property type="molecule type" value="Transcribed_RNA"/>
</dbReference>
<name>A0A0P4X3W5_9CRUS</name>
<keyword evidence="4" id="KW-1185">Reference proteome</keyword>
<reference evidence="3 4" key="3">
    <citation type="submission" date="2016-03" db="EMBL/GenBank/DDBJ databases">
        <title>EvidentialGene: Evidence-directed Construction of Genes on Genomes.</title>
        <authorList>
            <person name="Gilbert D.G."/>
            <person name="Choi J.-H."/>
            <person name="Mockaitis K."/>
            <person name="Colbourne J."/>
            <person name="Pfrender M."/>
        </authorList>
    </citation>
    <scope>NUCLEOTIDE SEQUENCE [LARGE SCALE GENOMIC DNA]</scope>
    <source>
        <strain evidence="3 4">Xinb3</strain>
        <tissue evidence="3">Complete organism</tissue>
    </source>
</reference>
<organism evidence="2">
    <name type="scientific">Daphnia magna</name>
    <dbReference type="NCBI Taxonomy" id="35525"/>
    <lineage>
        <taxon>Eukaryota</taxon>
        <taxon>Metazoa</taxon>
        <taxon>Ecdysozoa</taxon>
        <taxon>Arthropoda</taxon>
        <taxon>Crustacea</taxon>
        <taxon>Branchiopoda</taxon>
        <taxon>Diplostraca</taxon>
        <taxon>Cladocera</taxon>
        <taxon>Anomopoda</taxon>
        <taxon>Daphniidae</taxon>
        <taxon>Daphnia</taxon>
    </lineage>
</organism>